<dbReference type="Pfam" id="PF01850">
    <property type="entry name" value="PIN"/>
    <property type="match status" value="1"/>
</dbReference>
<dbReference type="GO" id="GO:0004540">
    <property type="term" value="F:RNA nuclease activity"/>
    <property type="evidence" value="ECO:0007669"/>
    <property type="project" value="InterPro"/>
</dbReference>
<dbReference type="GO" id="GO:0000287">
    <property type="term" value="F:magnesium ion binding"/>
    <property type="evidence" value="ECO:0007669"/>
    <property type="project" value="UniProtKB-UniRule"/>
</dbReference>
<reference evidence="10 11" key="1">
    <citation type="submission" date="2019-06" db="EMBL/GenBank/DDBJ databases">
        <title>Genomic Encyclopedia of Type Strains, Phase IV (KMG-V): Genome sequencing to study the core and pangenomes of soil and plant-associated prokaryotes.</title>
        <authorList>
            <person name="Whitman W."/>
        </authorList>
    </citation>
    <scope>NUCLEOTIDE SEQUENCE [LARGE SCALE GENOMIC DNA]</scope>
    <source>
        <strain evidence="10 11">BR 11880</strain>
    </source>
</reference>
<dbReference type="GO" id="GO:0016787">
    <property type="term" value="F:hydrolase activity"/>
    <property type="evidence" value="ECO:0007669"/>
    <property type="project" value="UniProtKB-KW"/>
</dbReference>
<evidence type="ECO:0000256" key="4">
    <source>
        <dbReference type="ARBA" id="ARBA00022723"/>
    </source>
</evidence>
<evidence type="ECO:0000256" key="2">
    <source>
        <dbReference type="ARBA" id="ARBA00022649"/>
    </source>
</evidence>
<evidence type="ECO:0000256" key="3">
    <source>
        <dbReference type="ARBA" id="ARBA00022722"/>
    </source>
</evidence>
<keyword evidence="2 8" id="KW-1277">Toxin-antitoxin system</keyword>
<feature type="domain" description="PIN" evidence="9">
    <location>
        <begin position="2"/>
        <end position="127"/>
    </location>
</feature>
<evidence type="ECO:0000256" key="6">
    <source>
        <dbReference type="ARBA" id="ARBA00022842"/>
    </source>
</evidence>
<comment type="caution">
    <text evidence="10">The sequence shown here is derived from an EMBL/GenBank/DDBJ whole genome shotgun (WGS) entry which is preliminary data.</text>
</comment>
<keyword evidence="5 8" id="KW-0378">Hydrolase</keyword>
<gene>
    <name evidence="8" type="primary">vapC</name>
    <name evidence="10" type="ORF">FBZ89_107135</name>
</gene>
<dbReference type="AlphaFoldDB" id="A0A560FFP4"/>
<sequence>MIFADASALIALIVGEEDATDLADRLETHADRLCSALGVWETAAGLCRSYKLLPAEARELVQEFLKEAGFRFVDLGEREWQLAHDAYARYGKGRHPAALNMGDCFAYACAKAQGAALLYKGEDFKLTDLA</sequence>
<evidence type="ECO:0000256" key="1">
    <source>
        <dbReference type="ARBA" id="ARBA00001946"/>
    </source>
</evidence>
<keyword evidence="6 8" id="KW-0460">Magnesium</keyword>
<dbReference type="CDD" id="cd09871">
    <property type="entry name" value="PIN_MtVapC28-VapC30-like"/>
    <property type="match status" value="1"/>
</dbReference>
<proteinExistence type="inferred from homology"/>
<dbReference type="GO" id="GO:0090729">
    <property type="term" value="F:toxin activity"/>
    <property type="evidence" value="ECO:0007669"/>
    <property type="project" value="UniProtKB-KW"/>
</dbReference>
<comment type="similarity">
    <text evidence="7 8">Belongs to the PINc/VapC protein family.</text>
</comment>
<dbReference type="SUPFAM" id="SSF88723">
    <property type="entry name" value="PIN domain-like"/>
    <property type="match status" value="1"/>
</dbReference>
<keyword evidence="3 8" id="KW-0540">Nuclease</keyword>
<dbReference type="InterPro" id="IPR029060">
    <property type="entry name" value="PIN-like_dom_sf"/>
</dbReference>
<evidence type="ECO:0000313" key="10">
    <source>
        <dbReference type="EMBL" id="TWB20424.1"/>
    </source>
</evidence>
<comment type="function">
    <text evidence="8">Toxic component of a toxin-antitoxin (TA) system. An RNase.</text>
</comment>
<organism evidence="10 11">
    <name type="scientific">Nitrospirillum amazonense</name>
    <dbReference type="NCBI Taxonomy" id="28077"/>
    <lineage>
        <taxon>Bacteria</taxon>
        <taxon>Pseudomonadati</taxon>
        <taxon>Pseudomonadota</taxon>
        <taxon>Alphaproteobacteria</taxon>
        <taxon>Rhodospirillales</taxon>
        <taxon>Azospirillaceae</taxon>
        <taxon>Nitrospirillum</taxon>
    </lineage>
</organism>
<evidence type="ECO:0000313" key="11">
    <source>
        <dbReference type="Proteomes" id="UP000319859"/>
    </source>
</evidence>
<name>A0A560FFP4_9PROT</name>
<dbReference type="RefSeq" id="WP_186457350.1">
    <property type="nucleotide sequence ID" value="NZ_VITN01000007.1"/>
</dbReference>
<dbReference type="HAMAP" id="MF_00265">
    <property type="entry name" value="VapC_Nob1"/>
    <property type="match status" value="1"/>
</dbReference>
<evidence type="ECO:0000256" key="7">
    <source>
        <dbReference type="ARBA" id="ARBA00038093"/>
    </source>
</evidence>
<dbReference type="Proteomes" id="UP000319859">
    <property type="component" value="Unassembled WGS sequence"/>
</dbReference>
<protein>
    <recommendedName>
        <fullName evidence="8">Ribonuclease VapC</fullName>
        <shortName evidence="8">RNase VapC</shortName>
        <ecNumber evidence="8">3.1.-.-</ecNumber>
    </recommendedName>
    <alternativeName>
        <fullName evidence="8">Toxin VapC</fullName>
    </alternativeName>
</protein>
<dbReference type="Gene3D" id="3.40.50.1010">
    <property type="entry name" value="5'-nuclease"/>
    <property type="match status" value="1"/>
</dbReference>
<dbReference type="EC" id="3.1.-.-" evidence="8"/>
<feature type="binding site" evidence="8">
    <location>
        <position position="5"/>
    </location>
    <ligand>
        <name>Mg(2+)</name>
        <dbReference type="ChEBI" id="CHEBI:18420"/>
    </ligand>
</feature>
<dbReference type="EMBL" id="VITN01000007">
    <property type="protein sequence ID" value="TWB20424.1"/>
    <property type="molecule type" value="Genomic_DNA"/>
</dbReference>
<evidence type="ECO:0000256" key="5">
    <source>
        <dbReference type="ARBA" id="ARBA00022801"/>
    </source>
</evidence>
<comment type="cofactor">
    <cofactor evidence="1 8">
        <name>Mg(2+)</name>
        <dbReference type="ChEBI" id="CHEBI:18420"/>
    </cofactor>
</comment>
<dbReference type="InterPro" id="IPR050556">
    <property type="entry name" value="Type_II_TA_system_RNase"/>
</dbReference>
<evidence type="ECO:0000256" key="8">
    <source>
        <dbReference type="HAMAP-Rule" id="MF_00265"/>
    </source>
</evidence>
<evidence type="ECO:0000259" key="9">
    <source>
        <dbReference type="Pfam" id="PF01850"/>
    </source>
</evidence>
<dbReference type="InterPro" id="IPR002716">
    <property type="entry name" value="PIN_dom"/>
</dbReference>
<keyword evidence="8" id="KW-0800">Toxin</keyword>
<dbReference type="PANTHER" id="PTHR33653">
    <property type="entry name" value="RIBONUCLEASE VAPC2"/>
    <property type="match status" value="1"/>
</dbReference>
<dbReference type="PANTHER" id="PTHR33653:SF1">
    <property type="entry name" value="RIBONUCLEASE VAPC2"/>
    <property type="match status" value="1"/>
</dbReference>
<feature type="binding site" evidence="8">
    <location>
        <position position="103"/>
    </location>
    <ligand>
        <name>Mg(2+)</name>
        <dbReference type="ChEBI" id="CHEBI:18420"/>
    </ligand>
</feature>
<accession>A0A560FFP4</accession>
<keyword evidence="4 8" id="KW-0479">Metal-binding</keyword>
<dbReference type="InterPro" id="IPR022907">
    <property type="entry name" value="VapC_family"/>
</dbReference>